<keyword evidence="5" id="KW-1133">Transmembrane helix</keyword>
<gene>
    <name evidence="7" type="ORF">AMORRO_LOCUS1096</name>
</gene>
<feature type="compositionally biased region" description="Low complexity" evidence="4">
    <location>
        <begin position="1060"/>
        <end position="1081"/>
    </location>
</feature>
<keyword evidence="2" id="KW-0902">Two-component regulatory system</keyword>
<evidence type="ECO:0000313" key="7">
    <source>
        <dbReference type="EMBL" id="CAG8454890.1"/>
    </source>
</evidence>
<comment type="caution">
    <text evidence="7">The sequence shown here is derived from an EMBL/GenBank/DDBJ whole genome shotgun (WGS) entry which is preliminary data.</text>
</comment>
<protein>
    <submittedName>
        <fullName evidence="7">15992_t:CDS:1</fullName>
    </submittedName>
</protein>
<evidence type="ECO:0000256" key="1">
    <source>
        <dbReference type="ARBA" id="ARBA00022553"/>
    </source>
</evidence>
<dbReference type="SMART" id="SM00448">
    <property type="entry name" value="REC"/>
    <property type="match status" value="1"/>
</dbReference>
<feature type="region of interest" description="Disordered" evidence="4">
    <location>
        <begin position="1294"/>
        <end position="1323"/>
    </location>
</feature>
<organism evidence="7 8">
    <name type="scientific">Acaulospora morrowiae</name>
    <dbReference type="NCBI Taxonomy" id="94023"/>
    <lineage>
        <taxon>Eukaryota</taxon>
        <taxon>Fungi</taxon>
        <taxon>Fungi incertae sedis</taxon>
        <taxon>Mucoromycota</taxon>
        <taxon>Glomeromycotina</taxon>
        <taxon>Glomeromycetes</taxon>
        <taxon>Diversisporales</taxon>
        <taxon>Acaulosporaceae</taxon>
        <taxon>Acaulospora</taxon>
    </lineage>
</organism>
<dbReference type="PANTHER" id="PTHR45339:SF1">
    <property type="entry name" value="HYBRID SIGNAL TRANSDUCTION HISTIDINE KINASE J"/>
    <property type="match status" value="1"/>
</dbReference>
<dbReference type="EMBL" id="CAJVPV010000395">
    <property type="protein sequence ID" value="CAG8454890.1"/>
    <property type="molecule type" value="Genomic_DNA"/>
</dbReference>
<feature type="compositionally biased region" description="Polar residues" evidence="4">
    <location>
        <begin position="1182"/>
        <end position="1191"/>
    </location>
</feature>
<evidence type="ECO:0000259" key="6">
    <source>
        <dbReference type="PROSITE" id="PS50110"/>
    </source>
</evidence>
<feature type="compositionally biased region" description="Polar residues" evidence="4">
    <location>
        <begin position="1209"/>
        <end position="1232"/>
    </location>
</feature>
<dbReference type="FunFam" id="3.40.50.2300:FF:000146">
    <property type="entry name" value="Putative two-component response regulator SSK1p"/>
    <property type="match status" value="1"/>
</dbReference>
<feature type="compositionally biased region" description="Polar residues" evidence="4">
    <location>
        <begin position="932"/>
        <end position="953"/>
    </location>
</feature>
<feature type="region of interest" description="Disordered" evidence="4">
    <location>
        <begin position="85"/>
        <end position="104"/>
    </location>
</feature>
<name>A0A9N8VLF3_9GLOM</name>
<feature type="region of interest" description="Disordered" evidence="4">
    <location>
        <begin position="1"/>
        <end position="50"/>
    </location>
</feature>
<feature type="region of interest" description="Disordered" evidence="4">
    <location>
        <begin position="1152"/>
        <end position="1242"/>
    </location>
</feature>
<feature type="compositionally biased region" description="Polar residues" evidence="4">
    <location>
        <begin position="1"/>
        <end position="19"/>
    </location>
</feature>
<feature type="compositionally biased region" description="Low complexity" evidence="4">
    <location>
        <begin position="920"/>
        <end position="931"/>
    </location>
</feature>
<dbReference type="InterPro" id="IPR011006">
    <property type="entry name" value="CheY-like_superfamily"/>
</dbReference>
<feature type="transmembrane region" description="Helical" evidence="5">
    <location>
        <begin position="147"/>
        <end position="164"/>
    </location>
</feature>
<accession>A0A9N8VLF3</accession>
<dbReference type="GO" id="GO:0000156">
    <property type="term" value="F:phosphorelay response regulator activity"/>
    <property type="evidence" value="ECO:0007669"/>
    <property type="project" value="UniProtKB-ARBA"/>
</dbReference>
<dbReference type="Pfam" id="PF00072">
    <property type="entry name" value="Response_reg"/>
    <property type="match status" value="1"/>
</dbReference>
<evidence type="ECO:0000256" key="3">
    <source>
        <dbReference type="PROSITE-ProRule" id="PRU00169"/>
    </source>
</evidence>
<reference evidence="7" key="1">
    <citation type="submission" date="2021-06" db="EMBL/GenBank/DDBJ databases">
        <authorList>
            <person name="Kallberg Y."/>
            <person name="Tangrot J."/>
            <person name="Rosling A."/>
        </authorList>
    </citation>
    <scope>NUCLEOTIDE SEQUENCE</scope>
    <source>
        <strain evidence="7">CL551</strain>
    </source>
</reference>
<feature type="region of interest" description="Disordered" evidence="4">
    <location>
        <begin position="1050"/>
        <end position="1085"/>
    </location>
</feature>
<keyword evidence="8" id="KW-1185">Reference proteome</keyword>
<feature type="transmembrane region" description="Helical" evidence="5">
    <location>
        <begin position="170"/>
        <end position="197"/>
    </location>
</feature>
<feature type="region of interest" description="Disordered" evidence="4">
    <location>
        <begin position="813"/>
        <end position="900"/>
    </location>
</feature>
<sequence length="1323" mass="143818">MSSSQKDASKSNNDVTAQPTTFSPTVLTSSSTSTTTNGHPSHKHLSHDLLRKYNPSVNALDEDDLSDVSSSSSASLQKKSFTQRKTISSTSESSDDDEYEVPSKEPYESKYITLTTINALDFLPSGDCTDSLSSDAVLTTLYKATKMTFTLCLASSIISAGIFFSSGNGLILVFINIAMTTWFIMCSLIWSFFLLLLNRAWPLGLTISYAKKASLYMTIIQFLCDQRFTYSHSDISFLGSVLSYGSVMSLPIFIMLEQFLNAYQKEKFRKQALLKVERENSQNSVYRALDRFNERKGLYLRTISDQLHQTTDLAMSTLKQLSPPHFLSKPHEQLSACSMSMPTTSINAVYTILKDVNYISTHLGTLSLLLFSDPNKAERSNVKREFDIGEMIQNVGDALAGVASCAKVELVIYHVDYGLNHLNVIGDEAALRHALVDLLKCMLSGASPGACVELGLQVRASGGDGESTSEKDSNIKPNDKVTCTIEIIHNPGSIKLSQRKPMMIPNANLVHKVLGFLGATLKADEESDLQRFEITIELKVGSPLAHPSVPTVNEEILQRYPHLRITGEPSVKDLVKTSQNMRGQKVALHATSKSFFAKHITSCLTTWGTDISHIPIGDEEDLEASSPVESRTGSPLGVLDSEQNSSVKPSSRGTSQLPANSVPPTFIIIDDDIETLKQQLTQLRNAPFPDIVAAAPMFNAKSGHNKRRPQAPVLPHQTTAVIHFTSLSNYKQVKDSVQCMLSPASAGSFPLPQVLVIPKPAGPRRFLNALHTTTNKIVVDPVYIPIATSPMSPGSQYANGLYASGEVNPMEQISDQSNNYFPSDVAQRSNTSSPSDGNVPRSTASGGPSSPRIIIFPKQPRNSDGRAGIIEKFGKGSSTSTTPPIYTNQTTTRILPNNQSPGTMSPTTGIPNANFFPEMPVSESPVLPSVPATNGSQPATPSQEVSTSVQNKPSPVPSTRRRTKPNGNRLIGVIPPINVLIVEDNPINQTILSTFMRKKKIKFECAANGQEAVDKWQKGGFHLVLMDIQMPVMDGIEATKTIRRLEKSQKIGVFPPTPPAQLSTSSPSSSNSSTPASTPSSQDLPNRSPVIIVALTASSLSSDRQNALAAGCNDFLTKPVSLEWLEKKINEWGCMQALIDFDGWRKWKKVEETEKSNEKKTGISKSLGSPGDKIKRRDTTLSRETTPPINQSMSYPPPSSNSVSPRSHTVLQSSSGEPISSHPNDASLSSSPFKPLDVGIVSKPRNAESDSLVKDRRMSSGDIISTSTSRANSMVNSNIMNSNITIPLFTPTTAISLPQGNESSPKRVVRKRGNTFSSSLNNS</sequence>
<feature type="compositionally biased region" description="Low complexity" evidence="4">
    <location>
        <begin position="20"/>
        <end position="36"/>
    </location>
</feature>
<dbReference type="Proteomes" id="UP000789342">
    <property type="component" value="Unassembled WGS sequence"/>
</dbReference>
<keyword evidence="1 3" id="KW-0597">Phosphoprotein</keyword>
<feature type="compositionally biased region" description="Basic and acidic residues" evidence="4">
    <location>
        <begin position="1172"/>
        <end position="1181"/>
    </location>
</feature>
<dbReference type="InterPro" id="IPR001789">
    <property type="entry name" value="Sig_transdc_resp-reg_receiver"/>
</dbReference>
<feature type="compositionally biased region" description="Basic and acidic residues" evidence="4">
    <location>
        <begin position="1152"/>
        <end position="1161"/>
    </location>
</feature>
<dbReference type="Gene3D" id="3.40.50.2300">
    <property type="match status" value="1"/>
</dbReference>
<proteinExistence type="predicted"/>
<evidence type="ECO:0000256" key="2">
    <source>
        <dbReference type="ARBA" id="ARBA00023012"/>
    </source>
</evidence>
<feature type="region of interest" description="Disordered" evidence="4">
    <location>
        <begin position="621"/>
        <end position="661"/>
    </location>
</feature>
<dbReference type="PROSITE" id="PS50110">
    <property type="entry name" value="RESPONSE_REGULATORY"/>
    <property type="match status" value="1"/>
</dbReference>
<feature type="compositionally biased region" description="Low complexity" evidence="4">
    <location>
        <begin position="879"/>
        <end position="892"/>
    </location>
</feature>
<feature type="transmembrane region" description="Helical" evidence="5">
    <location>
        <begin position="235"/>
        <end position="256"/>
    </location>
</feature>
<keyword evidence="5" id="KW-0812">Transmembrane</keyword>
<feature type="region of interest" description="Disordered" evidence="4">
    <location>
        <begin position="920"/>
        <end position="969"/>
    </location>
</feature>
<dbReference type="SUPFAM" id="SSF52172">
    <property type="entry name" value="CheY-like"/>
    <property type="match status" value="1"/>
</dbReference>
<feature type="compositionally biased region" description="Polar residues" evidence="4">
    <location>
        <begin position="1294"/>
        <end position="1303"/>
    </location>
</feature>
<evidence type="ECO:0000256" key="5">
    <source>
        <dbReference type="SAM" id="Phobius"/>
    </source>
</evidence>
<feature type="compositionally biased region" description="Polar residues" evidence="4">
    <location>
        <begin position="813"/>
        <end position="848"/>
    </location>
</feature>
<dbReference type="PANTHER" id="PTHR45339">
    <property type="entry name" value="HYBRID SIGNAL TRANSDUCTION HISTIDINE KINASE J"/>
    <property type="match status" value="1"/>
</dbReference>
<feature type="compositionally biased region" description="Polar residues" evidence="4">
    <location>
        <begin position="1314"/>
        <end position="1323"/>
    </location>
</feature>
<dbReference type="CDD" id="cd17546">
    <property type="entry name" value="REC_hyHK_CKI1_RcsC-like"/>
    <property type="match status" value="1"/>
</dbReference>
<keyword evidence="5" id="KW-0472">Membrane</keyword>
<feature type="compositionally biased region" description="Polar residues" evidence="4">
    <location>
        <begin position="641"/>
        <end position="661"/>
    </location>
</feature>
<evidence type="ECO:0000256" key="4">
    <source>
        <dbReference type="SAM" id="MobiDB-lite"/>
    </source>
</evidence>
<evidence type="ECO:0000313" key="8">
    <source>
        <dbReference type="Proteomes" id="UP000789342"/>
    </source>
</evidence>
<feature type="domain" description="Response regulatory" evidence="6">
    <location>
        <begin position="978"/>
        <end position="1133"/>
    </location>
</feature>
<dbReference type="OrthoDB" id="21225at2759"/>
<feature type="modified residue" description="4-aspartylphosphate" evidence="3">
    <location>
        <position position="1027"/>
    </location>
</feature>